<dbReference type="EMBL" id="JBHSMC010000001">
    <property type="protein sequence ID" value="MFC5463205.1"/>
    <property type="molecule type" value="Genomic_DNA"/>
</dbReference>
<protein>
    <submittedName>
        <fullName evidence="1">YueI family protein</fullName>
    </submittedName>
</protein>
<evidence type="ECO:0000313" key="2">
    <source>
        <dbReference type="Proteomes" id="UP001596147"/>
    </source>
</evidence>
<dbReference type="SUPFAM" id="SSF160515">
    <property type="entry name" value="YueI-like"/>
    <property type="match status" value="1"/>
</dbReference>
<evidence type="ECO:0000313" key="1">
    <source>
        <dbReference type="EMBL" id="MFC5463205.1"/>
    </source>
</evidence>
<accession>A0ABW0LBA3</accession>
<dbReference type="RefSeq" id="WP_144919676.1">
    <property type="nucleotide sequence ID" value="NZ_JBHSMC010000001.1"/>
</dbReference>
<dbReference type="InterPro" id="IPR012543">
    <property type="entry name" value="DUF1694"/>
</dbReference>
<dbReference type="Pfam" id="PF07997">
    <property type="entry name" value="DUF1694"/>
    <property type="match status" value="1"/>
</dbReference>
<dbReference type="InterPro" id="IPR029064">
    <property type="entry name" value="Ribosomal_eL30-like_sf"/>
</dbReference>
<comment type="caution">
    <text evidence="1">The sequence shown here is derived from an EMBL/GenBank/DDBJ whole genome shotgun (WGS) entry which is preliminary data.</text>
</comment>
<sequence>MNNSNIDDYLKKGMYGVKQTKPDERRKFLGTIRERIVVALTKSQVMEKGVYPEVVKLMKDHPKATLLLNGDLDYAYLSDYIANARKINIPFSIVTNKESNTDIGLVLAYDYAIDKEEIYIEKQEPEHKPEEVKTNKKNVISKLIHFLKK</sequence>
<dbReference type="PIRSF" id="PIRSF034303">
    <property type="entry name" value="DUF1694"/>
    <property type="match status" value="1"/>
</dbReference>
<dbReference type="Gene3D" id="3.30.1330.30">
    <property type="match status" value="1"/>
</dbReference>
<keyword evidence="2" id="KW-1185">Reference proteome</keyword>
<dbReference type="Proteomes" id="UP001596147">
    <property type="component" value="Unassembled WGS sequence"/>
</dbReference>
<proteinExistence type="predicted"/>
<gene>
    <name evidence="1" type="ORF">ACFPM4_00410</name>
</gene>
<reference evidence="2" key="1">
    <citation type="journal article" date="2019" name="Int. J. Syst. Evol. Microbiol.">
        <title>The Global Catalogue of Microorganisms (GCM) 10K type strain sequencing project: providing services to taxonomists for standard genome sequencing and annotation.</title>
        <authorList>
            <consortium name="The Broad Institute Genomics Platform"/>
            <consortium name="The Broad Institute Genome Sequencing Center for Infectious Disease"/>
            <person name="Wu L."/>
            <person name="Ma J."/>
        </authorList>
    </citation>
    <scope>NUCLEOTIDE SEQUENCE [LARGE SCALE GENOMIC DNA]</scope>
    <source>
        <strain evidence="2">CGMCC 1.12237</strain>
    </source>
</reference>
<organism evidence="1 2">
    <name type="scientific">Lederbergia graminis</name>
    <dbReference type="NCBI Taxonomy" id="735518"/>
    <lineage>
        <taxon>Bacteria</taxon>
        <taxon>Bacillati</taxon>
        <taxon>Bacillota</taxon>
        <taxon>Bacilli</taxon>
        <taxon>Bacillales</taxon>
        <taxon>Bacillaceae</taxon>
        <taxon>Lederbergia</taxon>
    </lineage>
</organism>
<name>A0ABW0LBA3_9BACI</name>